<proteinExistence type="predicted"/>
<organism evidence="3 4">
    <name type="scientific">Bradyrhizobium erythrophlei</name>
    <dbReference type="NCBI Taxonomy" id="1437360"/>
    <lineage>
        <taxon>Bacteria</taxon>
        <taxon>Pseudomonadati</taxon>
        <taxon>Pseudomonadota</taxon>
        <taxon>Alphaproteobacteria</taxon>
        <taxon>Hyphomicrobiales</taxon>
        <taxon>Nitrobacteraceae</taxon>
        <taxon>Bradyrhizobium</taxon>
    </lineage>
</organism>
<feature type="domain" description="Antitoxin Xre/MbcA/ParS-like toxin-binding" evidence="2">
    <location>
        <begin position="108"/>
        <end position="152"/>
    </location>
</feature>
<accession>A0A1M5H9M3</accession>
<dbReference type="EMBL" id="LT670818">
    <property type="protein sequence ID" value="SHG12645.1"/>
    <property type="molecule type" value="Genomic_DNA"/>
</dbReference>
<dbReference type="InterPro" id="IPR024467">
    <property type="entry name" value="Xre/MbcA/ParS-like_toxin-bd"/>
</dbReference>
<protein>
    <recommendedName>
        <fullName evidence="2">Antitoxin Xre/MbcA/ParS-like toxin-binding domain-containing protein</fullName>
    </recommendedName>
</protein>
<evidence type="ECO:0000256" key="1">
    <source>
        <dbReference type="SAM" id="MobiDB-lite"/>
    </source>
</evidence>
<name>A0A1M5H9M3_9BRAD</name>
<dbReference type="OrthoDB" id="582619at2"/>
<feature type="region of interest" description="Disordered" evidence="1">
    <location>
        <begin position="1"/>
        <end position="39"/>
    </location>
</feature>
<dbReference type="Pfam" id="PF09722">
    <property type="entry name" value="Xre_MbcA_ParS_C"/>
    <property type="match status" value="1"/>
</dbReference>
<sequence>MSTTKRPRSTGSAQIDSLKTKGRSAAAGSAAPTQTKPRGGNLVVTFLDSKGHISVGRVAKRFGMSKVQLAETIGLKPETIYRAARLEAPKTQTRATEMLEIIGRIADWAGGEKQAMAWYRAEPIAAFGGRTAESLVKDGKASAVRDYLDHVATGGFA</sequence>
<dbReference type="Proteomes" id="UP000190675">
    <property type="component" value="Chromosome I"/>
</dbReference>
<dbReference type="AlphaFoldDB" id="A0A1M5H9M3"/>
<evidence type="ECO:0000259" key="2">
    <source>
        <dbReference type="Pfam" id="PF09722"/>
    </source>
</evidence>
<reference evidence="3 4" key="1">
    <citation type="submission" date="2016-11" db="EMBL/GenBank/DDBJ databases">
        <authorList>
            <person name="Jaros S."/>
            <person name="Januszkiewicz K."/>
            <person name="Wedrychowicz H."/>
        </authorList>
    </citation>
    <scope>NUCLEOTIDE SEQUENCE [LARGE SCALE GENOMIC DNA]</scope>
    <source>
        <strain evidence="3 4">GAS242</strain>
    </source>
</reference>
<evidence type="ECO:0000313" key="3">
    <source>
        <dbReference type="EMBL" id="SHG12645.1"/>
    </source>
</evidence>
<gene>
    <name evidence="3" type="ORF">SAMN05444169_0674</name>
</gene>
<evidence type="ECO:0000313" key="4">
    <source>
        <dbReference type="Proteomes" id="UP000190675"/>
    </source>
</evidence>